<keyword evidence="3" id="KW-1185">Reference proteome</keyword>
<accession>A0ABI7WYT5</accession>
<evidence type="ECO:0000313" key="3">
    <source>
        <dbReference type="Proteomes" id="UP000823872"/>
    </source>
</evidence>
<name>A0ABI7WYT5_FELCA</name>
<feature type="transmembrane region" description="Helical" evidence="1">
    <location>
        <begin position="40"/>
        <end position="62"/>
    </location>
</feature>
<protein>
    <submittedName>
        <fullName evidence="2">Uncharacterized protein</fullName>
    </submittedName>
</protein>
<keyword evidence="1" id="KW-0812">Transmembrane</keyword>
<proteinExistence type="predicted"/>
<dbReference type="Ensembl" id="ENSFCTT00005023596.1">
    <property type="protein sequence ID" value="ENSFCTP00005015421.1"/>
    <property type="gene ID" value="ENSFCTG00005008430.1"/>
</dbReference>
<evidence type="ECO:0000256" key="1">
    <source>
        <dbReference type="SAM" id="Phobius"/>
    </source>
</evidence>
<keyword evidence="1" id="KW-0472">Membrane</keyword>
<evidence type="ECO:0000313" key="2">
    <source>
        <dbReference type="Ensembl" id="ENSFCTP00005015421.1"/>
    </source>
</evidence>
<organism evidence="2 3">
    <name type="scientific">Felis catus</name>
    <name type="common">Cat</name>
    <name type="synonym">Felis silvestris catus</name>
    <dbReference type="NCBI Taxonomy" id="9685"/>
    <lineage>
        <taxon>Eukaryota</taxon>
        <taxon>Metazoa</taxon>
        <taxon>Chordata</taxon>
        <taxon>Craniata</taxon>
        <taxon>Vertebrata</taxon>
        <taxon>Euteleostomi</taxon>
        <taxon>Mammalia</taxon>
        <taxon>Eutheria</taxon>
        <taxon>Laurasiatheria</taxon>
        <taxon>Carnivora</taxon>
        <taxon>Feliformia</taxon>
        <taxon>Felidae</taxon>
        <taxon>Felinae</taxon>
        <taxon>Felis</taxon>
    </lineage>
</organism>
<reference evidence="2" key="3">
    <citation type="submission" date="2025-09" db="UniProtKB">
        <authorList>
            <consortium name="Ensembl"/>
        </authorList>
    </citation>
    <scope>IDENTIFICATION</scope>
    <source>
        <strain evidence="2">breed Abyssinian</strain>
    </source>
</reference>
<keyword evidence="1" id="KW-1133">Transmembrane helix</keyword>
<reference evidence="2" key="2">
    <citation type="submission" date="2025-08" db="UniProtKB">
        <authorList>
            <consortium name="Ensembl"/>
        </authorList>
    </citation>
    <scope>IDENTIFICATION</scope>
    <source>
        <strain evidence="2">breed Abyssinian</strain>
    </source>
</reference>
<sequence>FFEETPCCFAEWCTSLHSHRQCKRVPLSPHPCQHLLLTELLILAILTGVRYVIVVLICTSLIMSGVEHLLTCLLAIWISSLEKCLFMSSSHFFIGLFGGGC</sequence>
<reference evidence="2 3" key="1">
    <citation type="submission" date="2021-02" db="EMBL/GenBank/DDBJ databases">
        <title>Safari Cat Assemblies.</title>
        <authorList>
            <person name="Bredemeyer K.R."/>
            <person name="Murphy W.J."/>
        </authorList>
    </citation>
    <scope>NUCLEOTIDE SEQUENCE [LARGE SCALE GENOMIC DNA]</scope>
</reference>
<dbReference type="Proteomes" id="UP000823872">
    <property type="component" value="Chromosome D2"/>
</dbReference>
<dbReference type="GeneTree" id="ENSGT01150000288057"/>